<sequence length="103" mass="12050">MCVVEDENHDWRAVSCTQRLPFFCYDRVAKKSRSVLKIQFQSDLDMSDPRIYRTLLEKIQERFSQSGDSVAWKTPPTKKKPKKSNANPTCALRITWTGFCLEF</sequence>
<name>A0AAW0MK16_9GOBI</name>
<dbReference type="AlphaFoldDB" id="A0AAW0MK16"/>
<dbReference type="EMBL" id="JBBPFD010000255">
    <property type="protein sequence ID" value="KAK7879503.1"/>
    <property type="molecule type" value="Genomic_DNA"/>
</dbReference>
<protein>
    <submittedName>
        <fullName evidence="2">Uncharacterized protein</fullName>
    </submittedName>
</protein>
<evidence type="ECO:0000313" key="2">
    <source>
        <dbReference type="EMBL" id="KAK7879503.1"/>
    </source>
</evidence>
<proteinExistence type="predicted"/>
<evidence type="ECO:0000256" key="1">
    <source>
        <dbReference type="SAM" id="MobiDB-lite"/>
    </source>
</evidence>
<dbReference type="Proteomes" id="UP001460270">
    <property type="component" value="Unassembled WGS sequence"/>
</dbReference>
<keyword evidence="3" id="KW-1185">Reference proteome</keyword>
<organism evidence="2 3">
    <name type="scientific">Mugilogobius chulae</name>
    <name type="common">yellowstripe goby</name>
    <dbReference type="NCBI Taxonomy" id="88201"/>
    <lineage>
        <taxon>Eukaryota</taxon>
        <taxon>Metazoa</taxon>
        <taxon>Chordata</taxon>
        <taxon>Craniata</taxon>
        <taxon>Vertebrata</taxon>
        <taxon>Euteleostomi</taxon>
        <taxon>Actinopterygii</taxon>
        <taxon>Neopterygii</taxon>
        <taxon>Teleostei</taxon>
        <taxon>Neoteleostei</taxon>
        <taxon>Acanthomorphata</taxon>
        <taxon>Gobiaria</taxon>
        <taxon>Gobiiformes</taxon>
        <taxon>Gobioidei</taxon>
        <taxon>Gobiidae</taxon>
        <taxon>Gobionellinae</taxon>
        <taxon>Mugilogobius</taxon>
    </lineage>
</organism>
<gene>
    <name evidence="2" type="ORF">WMY93_033785</name>
</gene>
<evidence type="ECO:0000313" key="3">
    <source>
        <dbReference type="Proteomes" id="UP001460270"/>
    </source>
</evidence>
<accession>A0AAW0MK16</accession>
<reference evidence="3" key="1">
    <citation type="submission" date="2024-04" db="EMBL/GenBank/DDBJ databases">
        <title>Salinicola lusitanus LLJ914,a marine bacterium isolated from the Okinawa Trough.</title>
        <authorList>
            <person name="Li J."/>
        </authorList>
    </citation>
    <scope>NUCLEOTIDE SEQUENCE [LARGE SCALE GENOMIC DNA]</scope>
</reference>
<feature type="region of interest" description="Disordered" evidence="1">
    <location>
        <begin position="67"/>
        <end position="86"/>
    </location>
</feature>
<comment type="caution">
    <text evidence="2">The sequence shown here is derived from an EMBL/GenBank/DDBJ whole genome shotgun (WGS) entry which is preliminary data.</text>
</comment>